<name>A0ABS1SBR0_9MICO</name>
<keyword evidence="4 9" id="KW-0159">Chromosome partition</keyword>
<dbReference type="SUPFAM" id="SSF47823">
    <property type="entry name" value="lambda integrase-like, N-terminal domain"/>
    <property type="match status" value="1"/>
</dbReference>
<feature type="active site" evidence="9">
    <location>
        <position position="325"/>
    </location>
</feature>
<evidence type="ECO:0000256" key="8">
    <source>
        <dbReference type="ARBA" id="ARBA00023306"/>
    </source>
</evidence>
<dbReference type="Gene3D" id="1.10.150.130">
    <property type="match status" value="1"/>
</dbReference>
<accession>A0ABS1SBR0</accession>
<dbReference type="PANTHER" id="PTHR30349">
    <property type="entry name" value="PHAGE INTEGRASE-RELATED"/>
    <property type="match status" value="1"/>
</dbReference>
<evidence type="ECO:0000259" key="12">
    <source>
        <dbReference type="PROSITE" id="PS51900"/>
    </source>
</evidence>
<dbReference type="HAMAP" id="MF_01808">
    <property type="entry name" value="Recomb_XerC_XerD"/>
    <property type="match status" value="1"/>
</dbReference>
<sequence length="353" mass="37574">MHLETATAGFLAAVRAEYGYSEHTVRAYERDLRDFAEFAERMGSAQLADCELELMRAWLWDRQQRGLAASTLARNVATLKSFGSWLERTRLVPGNPASRLRTPKAPRALPRVLGDEQINRILERVARRAAGVPAGPDAPASADAPGAPASADAPGAPASQGKPGGPAAPDIAAASGVAEAGRDSAVLELLYATALRVSELCGLTADGLDRRERTVRVLGKGNKERIVPFGAPAARALENYLAHARPVLAARAAESEARAPRDSPLFLNNHGGPLTPSAVYRLVSRELADEPGSGPSGPHTLRHTAATHLLNGGADLRVVQEMLGHSSLASTQVYTHVSTERLAERYRQAHPRA</sequence>
<evidence type="ECO:0000313" key="13">
    <source>
        <dbReference type="EMBL" id="MBL3677983.1"/>
    </source>
</evidence>
<evidence type="ECO:0000259" key="11">
    <source>
        <dbReference type="PROSITE" id="PS51898"/>
    </source>
</evidence>
<dbReference type="RefSeq" id="WP_202343232.1">
    <property type="nucleotide sequence ID" value="NZ_BAAAPI010000016.1"/>
</dbReference>
<keyword evidence="7 9" id="KW-0233">DNA recombination</keyword>
<feature type="active site" evidence="9">
    <location>
        <position position="196"/>
    </location>
</feature>
<evidence type="ECO:0000256" key="7">
    <source>
        <dbReference type="ARBA" id="ARBA00023172"/>
    </source>
</evidence>
<dbReference type="PROSITE" id="PS51900">
    <property type="entry name" value="CB"/>
    <property type="match status" value="1"/>
</dbReference>
<dbReference type="InterPro" id="IPR050090">
    <property type="entry name" value="Tyrosine_recombinase_XerCD"/>
</dbReference>
<feature type="active site" evidence="9">
    <location>
        <position position="302"/>
    </location>
</feature>
<evidence type="ECO:0000256" key="3">
    <source>
        <dbReference type="ARBA" id="ARBA00022618"/>
    </source>
</evidence>
<keyword evidence="8 9" id="KW-0131">Cell cycle</keyword>
<dbReference type="InterPro" id="IPR004107">
    <property type="entry name" value="Integrase_SAM-like_N"/>
</dbReference>
<evidence type="ECO:0000256" key="4">
    <source>
        <dbReference type="ARBA" id="ARBA00022829"/>
    </source>
</evidence>
<organism evidence="13 14">
    <name type="scientific">Leucobacter chromiireducens subsp. solipictus</name>
    <dbReference type="NCBI Taxonomy" id="398235"/>
    <lineage>
        <taxon>Bacteria</taxon>
        <taxon>Bacillati</taxon>
        <taxon>Actinomycetota</taxon>
        <taxon>Actinomycetes</taxon>
        <taxon>Micrococcales</taxon>
        <taxon>Microbacteriaceae</taxon>
        <taxon>Leucobacter</taxon>
    </lineage>
</organism>
<dbReference type="InterPro" id="IPR013762">
    <property type="entry name" value="Integrase-like_cat_sf"/>
</dbReference>
<dbReference type="InterPro" id="IPR002104">
    <property type="entry name" value="Integrase_catalytic"/>
</dbReference>
<dbReference type="InterPro" id="IPR023009">
    <property type="entry name" value="Tyrosine_recombinase_XerC/XerD"/>
</dbReference>
<evidence type="ECO:0000256" key="5">
    <source>
        <dbReference type="ARBA" id="ARBA00022908"/>
    </source>
</evidence>
<comment type="similarity">
    <text evidence="9">Belongs to the 'phage' integrase family. XerC subfamily.</text>
</comment>
<dbReference type="PROSITE" id="PS51898">
    <property type="entry name" value="TYR_RECOMBINASE"/>
    <property type="match status" value="1"/>
</dbReference>
<dbReference type="InterPro" id="IPR010998">
    <property type="entry name" value="Integrase_recombinase_N"/>
</dbReference>
<comment type="subunit">
    <text evidence="9">Forms a cyclic heterotetrameric complex composed of two molecules of XerC and two molecules of XerD.</text>
</comment>
<evidence type="ECO:0000256" key="10">
    <source>
        <dbReference type="SAM" id="MobiDB-lite"/>
    </source>
</evidence>
<dbReference type="Pfam" id="PF00589">
    <property type="entry name" value="Phage_integrase"/>
    <property type="match status" value="1"/>
</dbReference>
<feature type="active site" evidence="9">
    <location>
        <position position="220"/>
    </location>
</feature>
<dbReference type="PANTHER" id="PTHR30349:SF77">
    <property type="entry name" value="TYROSINE RECOMBINASE XERC"/>
    <property type="match status" value="1"/>
</dbReference>
<dbReference type="CDD" id="cd00798">
    <property type="entry name" value="INT_XerDC_C"/>
    <property type="match status" value="1"/>
</dbReference>
<evidence type="ECO:0000256" key="9">
    <source>
        <dbReference type="HAMAP-Rule" id="MF_01808"/>
    </source>
</evidence>
<dbReference type="Gene3D" id="1.10.443.10">
    <property type="entry name" value="Intergrase catalytic core"/>
    <property type="match status" value="1"/>
</dbReference>
<feature type="active site" evidence="9">
    <location>
        <position position="299"/>
    </location>
</feature>
<reference evidence="13 14" key="1">
    <citation type="submission" date="2018-09" db="EMBL/GenBank/DDBJ databases">
        <title>Comparative genomics of Leucobacter spp.</title>
        <authorList>
            <person name="Reis A.C."/>
            <person name="Kolvenbach B.A."/>
            <person name="Corvini P.F.X."/>
            <person name="Nunes O.C."/>
        </authorList>
    </citation>
    <scope>NUCLEOTIDE SEQUENCE [LARGE SCALE GENOMIC DNA]</scope>
    <source>
        <strain evidence="13 14">TAN 31504</strain>
    </source>
</reference>
<dbReference type="Proteomes" id="UP001645859">
    <property type="component" value="Unassembled WGS sequence"/>
</dbReference>
<keyword evidence="3 9" id="KW-0132">Cell division</keyword>
<dbReference type="InterPro" id="IPR011010">
    <property type="entry name" value="DNA_brk_join_enz"/>
</dbReference>
<protein>
    <recommendedName>
        <fullName evidence="9">Tyrosine recombinase XerC</fullName>
    </recommendedName>
</protein>
<feature type="domain" description="Core-binding (CB)" evidence="12">
    <location>
        <begin position="1"/>
        <end position="87"/>
    </location>
</feature>
<dbReference type="EMBL" id="QYAC01000001">
    <property type="protein sequence ID" value="MBL3677983.1"/>
    <property type="molecule type" value="Genomic_DNA"/>
</dbReference>
<feature type="region of interest" description="Disordered" evidence="10">
    <location>
        <begin position="130"/>
        <end position="171"/>
    </location>
</feature>
<gene>
    <name evidence="9" type="primary">xerC</name>
    <name evidence="13" type="ORF">D3230_01505</name>
</gene>
<dbReference type="InterPro" id="IPR044068">
    <property type="entry name" value="CB"/>
</dbReference>
<keyword evidence="2 9" id="KW-0963">Cytoplasm</keyword>
<evidence type="ECO:0000256" key="1">
    <source>
        <dbReference type="ARBA" id="ARBA00004496"/>
    </source>
</evidence>
<evidence type="ECO:0000313" key="14">
    <source>
        <dbReference type="Proteomes" id="UP001645859"/>
    </source>
</evidence>
<comment type="caution">
    <text evidence="13">The sequence shown here is derived from an EMBL/GenBank/DDBJ whole genome shotgun (WGS) entry which is preliminary data.</text>
</comment>
<dbReference type="SUPFAM" id="SSF56349">
    <property type="entry name" value="DNA breaking-rejoining enzymes"/>
    <property type="match status" value="1"/>
</dbReference>
<evidence type="ECO:0000256" key="2">
    <source>
        <dbReference type="ARBA" id="ARBA00022490"/>
    </source>
</evidence>
<feature type="domain" description="Tyr recombinase" evidence="11">
    <location>
        <begin position="161"/>
        <end position="347"/>
    </location>
</feature>
<keyword evidence="5 9" id="KW-0229">DNA integration</keyword>
<feature type="active site" description="O-(3'-phospho-DNA)-tyrosine intermediate" evidence="9">
    <location>
        <position position="334"/>
    </location>
</feature>
<comment type="subcellular location">
    <subcellularLocation>
        <location evidence="1 9">Cytoplasm</location>
    </subcellularLocation>
</comment>
<proteinExistence type="inferred from homology"/>
<dbReference type="Pfam" id="PF02899">
    <property type="entry name" value="Phage_int_SAM_1"/>
    <property type="match status" value="1"/>
</dbReference>
<keyword evidence="6 9" id="KW-0238">DNA-binding</keyword>
<keyword evidence="14" id="KW-1185">Reference proteome</keyword>
<evidence type="ECO:0000256" key="6">
    <source>
        <dbReference type="ARBA" id="ARBA00023125"/>
    </source>
</evidence>
<comment type="function">
    <text evidence="9">Site-specific tyrosine recombinase, which acts by catalyzing the cutting and rejoining of the recombining DNA molecules. The XerC-XerD complex is essential to convert dimers of the bacterial chromosome into monomers to permit their segregation at cell division. It also contributes to the segregational stability of plasmids.</text>
</comment>